<feature type="domain" description="TATA-binding-like protein" evidence="1">
    <location>
        <begin position="85"/>
        <end position="161"/>
    </location>
</feature>
<dbReference type="Proteomes" id="UP000005324">
    <property type="component" value="Unassembled WGS sequence"/>
</dbReference>
<feature type="domain" description="TATA-binding-like protein" evidence="1">
    <location>
        <begin position="1"/>
        <end position="70"/>
    </location>
</feature>
<dbReference type="EMBL" id="ADVL01000639">
    <property type="protein sequence ID" value="EFH10718.1"/>
    <property type="molecule type" value="Genomic_DNA"/>
</dbReference>
<evidence type="ECO:0000313" key="2">
    <source>
        <dbReference type="EMBL" id="EFH10718.1"/>
    </source>
</evidence>
<reference evidence="2 3" key="1">
    <citation type="submission" date="2010-04" db="EMBL/GenBank/DDBJ databases">
        <authorList>
            <person name="Qin X."/>
            <person name="Bachman B."/>
            <person name="Battles P."/>
            <person name="Bell A."/>
            <person name="Bess C."/>
            <person name="Bickham C."/>
            <person name="Chaboub L."/>
            <person name="Chen D."/>
            <person name="Coyle M."/>
            <person name="Deiros D.R."/>
            <person name="Dinh H."/>
            <person name="Forbes L."/>
            <person name="Fowler G."/>
            <person name="Francisco L."/>
            <person name="Fu Q."/>
            <person name="Gubbala S."/>
            <person name="Hale W."/>
            <person name="Han Y."/>
            <person name="Hemphill L."/>
            <person name="Highlander S.K."/>
            <person name="Hirani K."/>
            <person name="Hogues M."/>
            <person name="Jackson L."/>
            <person name="Jakkamsetti A."/>
            <person name="Javaid M."/>
            <person name="Jiang H."/>
            <person name="Korchina V."/>
            <person name="Kovar C."/>
            <person name="Lara F."/>
            <person name="Lee S."/>
            <person name="Mata R."/>
            <person name="Mathew T."/>
            <person name="Moen C."/>
            <person name="Morales K."/>
            <person name="Munidasa M."/>
            <person name="Nazareth L."/>
            <person name="Ngo R."/>
            <person name="Nguyen L."/>
            <person name="Okwuonu G."/>
            <person name="Ongeri F."/>
            <person name="Patil S."/>
            <person name="Petrosino J."/>
            <person name="Pham C."/>
            <person name="Pham P."/>
            <person name="Pu L.-L."/>
            <person name="Puazo M."/>
            <person name="Raj R."/>
            <person name="Reid J."/>
            <person name="Rouhana J."/>
            <person name="Saada N."/>
            <person name="Shang Y."/>
            <person name="Simmons D."/>
            <person name="Thornton R."/>
            <person name="Warren J."/>
            <person name="Weissenberger G."/>
            <person name="Zhang J."/>
            <person name="Zhang L."/>
            <person name="Zhou C."/>
            <person name="Zhu D."/>
            <person name="Muzny D."/>
            <person name="Worley K."/>
            <person name="Gibbs R."/>
        </authorList>
    </citation>
    <scope>NUCLEOTIDE SEQUENCE [LARGE SCALE GENOMIC DNA]</scope>
    <source>
        <strain evidence="2 3">ATCC 49957</strain>
    </source>
</reference>
<gene>
    <name evidence="2" type="ORF">HMPREF0731_3059</name>
</gene>
<dbReference type="InterPro" id="IPR054572">
    <property type="entry name" value="TBP-TOTE"/>
</dbReference>
<dbReference type="AlphaFoldDB" id="D5RPP7"/>
<dbReference type="Pfam" id="PF22721">
    <property type="entry name" value="TBP-TOTE"/>
    <property type="match status" value="2"/>
</dbReference>
<sequence length="166" mass="18641">MHQQLRIAWEKRGIRVESLEHLPYCERYTLTRDGKRAVVSYHYNGRYRVGRSLSQPGAFLDAGLADEALAAFTTLAGQTSPPANLFIEEHLARIDAAVSGSPIRRIGHREMPYCLRVTFTDGVRRGEIDFTYNAKQTWTKAREVGGPGASLGLYQDIRDLMASREG</sequence>
<keyword evidence="3" id="KW-1185">Reference proteome</keyword>
<protein>
    <recommendedName>
        <fullName evidence="1">TATA-binding-like protein domain-containing protein</fullName>
    </recommendedName>
</protein>
<evidence type="ECO:0000313" key="3">
    <source>
        <dbReference type="Proteomes" id="UP000005324"/>
    </source>
</evidence>
<organism evidence="2 3">
    <name type="scientific">Pseudoroseomonas cervicalis ATCC 49957</name>
    <dbReference type="NCBI Taxonomy" id="525371"/>
    <lineage>
        <taxon>Bacteria</taxon>
        <taxon>Pseudomonadati</taxon>
        <taxon>Pseudomonadota</taxon>
        <taxon>Alphaproteobacteria</taxon>
        <taxon>Acetobacterales</taxon>
        <taxon>Roseomonadaceae</taxon>
        <taxon>Roseomonas</taxon>
    </lineage>
</organism>
<dbReference type="HOGENOM" id="CLU_1601437_0_0_5"/>
<proteinExistence type="predicted"/>
<comment type="caution">
    <text evidence="2">The sequence shown here is derived from an EMBL/GenBank/DDBJ whole genome shotgun (WGS) entry which is preliminary data.</text>
</comment>
<name>D5RPP7_9PROT</name>
<evidence type="ECO:0000259" key="1">
    <source>
        <dbReference type="Pfam" id="PF22721"/>
    </source>
</evidence>
<accession>D5RPP7</accession>